<dbReference type="SMART" id="SM00382">
    <property type="entry name" value="AAA"/>
    <property type="match status" value="2"/>
</dbReference>
<dbReference type="InterPro" id="IPR017871">
    <property type="entry name" value="ABC_transporter-like_CS"/>
</dbReference>
<dbReference type="Proteomes" id="UP000596929">
    <property type="component" value="Unassembled WGS sequence"/>
</dbReference>
<dbReference type="InterPro" id="IPR027417">
    <property type="entry name" value="P-loop_NTPase"/>
</dbReference>
<proteinExistence type="predicted"/>
<feature type="domain" description="ABC transporter" evidence="3">
    <location>
        <begin position="254"/>
        <end position="498"/>
    </location>
</feature>
<dbReference type="PROSITE" id="PS00211">
    <property type="entry name" value="ABC_TRANSPORTER_1"/>
    <property type="match status" value="1"/>
</dbReference>
<dbReference type="CDD" id="cd03215">
    <property type="entry name" value="ABC_Carb_Monos_II"/>
    <property type="match status" value="1"/>
</dbReference>
<reference evidence="4 5" key="1">
    <citation type="submission" date="2020-08" db="EMBL/GenBank/DDBJ databases">
        <title>Genome public.</title>
        <authorList>
            <person name="Liu C."/>
            <person name="Sun Q."/>
        </authorList>
    </citation>
    <scope>NUCLEOTIDE SEQUENCE [LARGE SCALE GENOMIC DNA]</scope>
    <source>
        <strain evidence="4 5">NSJ-6</strain>
    </source>
</reference>
<dbReference type="GO" id="GO:0005524">
    <property type="term" value="F:ATP binding"/>
    <property type="evidence" value="ECO:0007669"/>
    <property type="project" value="UniProtKB-KW"/>
</dbReference>
<dbReference type="PANTHER" id="PTHR43790:SF4">
    <property type="entry name" value="GUANOSINE IMPORT ATP-BINDING PROTEIN NUPO"/>
    <property type="match status" value="1"/>
</dbReference>
<accession>A0ABR7D905</accession>
<name>A0ABR7D905_9CLOT</name>
<evidence type="ECO:0000313" key="4">
    <source>
        <dbReference type="EMBL" id="MBC5627802.1"/>
    </source>
</evidence>
<dbReference type="InterPro" id="IPR050107">
    <property type="entry name" value="ABC_carbohydrate_import_ATPase"/>
</dbReference>
<evidence type="ECO:0000259" key="3">
    <source>
        <dbReference type="PROSITE" id="PS50893"/>
    </source>
</evidence>
<comment type="caution">
    <text evidence="4">The sequence shown here is derived from an EMBL/GenBank/DDBJ whole genome shotgun (WGS) entry which is preliminary data.</text>
</comment>
<dbReference type="SUPFAM" id="SSF52540">
    <property type="entry name" value="P-loop containing nucleoside triphosphate hydrolases"/>
    <property type="match status" value="2"/>
</dbReference>
<keyword evidence="2 4" id="KW-0067">ATP-binding</keyword>
<evidence type="ECO:0000256" key="1">
    <source>
        <dbReference type="ARBA" id="ARBA00022741"/>
    </source>
</evidence>
<protein>
    <submittedName>
        <fullName evidence="4">ABC transporter ATP-binding protein</fullName>
    </submittedName>
</protein>
<dbReference type="PROSITE" id="PS50893">
    <property type="entry name" value="ABC_TRANSPORTER_2"/>
    <property type="match status" value="2"/>
</dbReference>
<dbReference type="EMBL" id="JACOOO010000004">
    <property type="protein sequence ID" value="MBC5627802.1"/>
    <property type="molecule type" value="Genomic_DNA"/>
</dbReference>
<dbReference type="InterPro" id="IPR003593">
    <property type="entry name" value="AAA+_ATPase"/>
</dbReference>
<sequence length="502" mass="55772">MLLEMKNIVKTYGNVTANNKVNINLNKGEILAVVGENGAGKSTIMKILYGLERPDSGEIFINGKKMDFHNPSDAMAQGIGMVQQHFMLFESMTVAENIVYKNEVKKGIFFDYKKNIEVVEELSKKYMLHVDPKAIVEECPVGLQQRVEILKILYQNADIIIFDEPSAVLTPIEVDELLKTMKQLAKLGKSIIIITHKLHEVMEVADRVVVMRLGEVVAERLKKDTSVEELSYLMVGRQIANRVIPKKETAENLLEVKDLVLKGEHNKNILNNVNLHIKKGEIVGIAGVSGNGQSELIRCITGLEKVDGGEVILDKSDITNKTVMNIREAGIAHIPEDRYMWGSAPEATLAENALMGFEDKEGFSKRGILDIKKVVSHASELITKFLVKADSPYQKIKELSGGNAQKLIVAREMAMNTPLLIACEPTRGIDIGAMEFIHDQLVAKRNSGDSVLLVSSELSEIMDLSDRIYVIYEGEIVGEFIRGSIDEKELGLLMVGGKENEK</sequence>
<dbReference type="CDD" id="cd03216">
    <property type="entry name" value="ABC_Carb_Monos_I"/>
    <property type="match status" value="1"/>
</dbReference>
<keyword evidence="5" id="KW-1185">Reference proteome</keyword>
<organism evidence="4 5">
    <name type="scientific">Clostridium hominis</name>
    <dbReference type="NCBI Taxonomy" id="2763036"/>
    <lineage>
        <taxon>Bacteria</taxon>
        <taxon>Bacillati</taxon>
        <taxon>Bacillota</taxon>
        <taxon>Clostridia</taxon>
        <taxon>Eubacteriales</taxon>
        <taxon>Clostridiaceae</taxon>
        <taxon>Clostridium</taxon>
    </lineage>
</organism>
<feature type="domain" description="ABC transporter" evidence="3">
    <location>
        <begin position="3"/>
        <end position="238"/>
    </location>
</feature>
<dbReference type="PANTHER" id="PTHR43790">
    <property type="entry name" value="CARBOHYDRATE TRANSPORT ATP-BINDING PROTEIN MG119-RELATED"/>
    <property type="match status" value="1"/>
</dbReference>
<gene>
    <name evidence="4" type="ORF">H8S20_02740</name>
</gene>
<dbReference type="InterPro" id="IPR003439">
    <property type="entry name" value="ABC_transporter-like_ATP-bd"/>
</dbReference>
<dbReference type="Gene3D" id="3.40.50.300">
    <property type="entry name" value="P-loop containing nucleotide triphosphate hydrolases"/>
    <property type="match status" value="2"/>
</dbReference>
<dbReference type="Pfam" id="PF00005">
    <property type="entry name" value="ABC_tran"/>
    <property type="match status" value="2"/>
</dbReference>
<keyword evidence="1" id="KW-0547">Nucleotide-binding</keyword>
<evidence type="ECO:0000313" key="5">
    <source>
        <dbReference type="Proteomes" id="UP000596929"/>
    </source>
</evidence>
<evidence type="ECO:0000256" key="2">
    <source>
        <dbReference type="ARBA" id="ARBA00022840"/>
    </source>
</evidence>